<dbReference type="GO" id="GO:0043565">
    <property type="term" value="F:sequence-specific DNA binding"/>
    <property type="evidence" value="ECO:0007669"/>
    <property type="project" value="TreeGrafter"/>
</dbReference>
<feature type="compositionally biased region" description="Polar residues" evidence="9">
    <location>
        <begin position="637"/>
        <end position="683"/>
    </location>
</feature>
<evidence type="ECO:0000313" key="11">
    <source>
        <dbReference type="EMBL" id="TGZ73298.1"/>
    </source>
</evidence>
<reference evidence="11 12" key="1">
    <citation type="journal article" date="2019" name="BMC Genomics">
        <title>New insights from Opisthorchis felineus genome: update on genomics of the epidemiologically important liver flukes.</title>
        <authorList>
            <person name="Ershov N.I."/>
            <person name="Mordvinov V.A."/>
            <person name="Prokhortchouk E.B."/>
            <person name="Pakharukova M.Y."/>
            <person name="Gunbin K.V."/>
            <person name="Ustyantsev K."/>
            <person name="Genaev M.A."/>
            <person name="Blinov A.G."/>
            <person name="Mazur A."/>
            <person name="Boulygina E."/>
            <person name="Tsygankova S."/>
            <person name="Khrameeva E."/>
            <person name="Chekanov N."/>
            <person name="Fan G."/>
            <person name="Xiao A."/>
            <person name="Zhang H."/>
            <person name="Xu X."/>
            <person name="Yang H."/>
            <person name="Solovyev V."/>
            <person name="Lee S.M."/>
            <person name="Liu X."/>
            <person name="Afonnikov D.A."/>
            <person name="Skryabin K.G."/>
        </authorList>
    </citation>
    <scope>NUCLEOTIDE SEQUENCE [LARGE SCALE GENOMIC DNA]</scope>
    <source>
        <strain evidence="11">AK-0245</strain>
        <tissue evidence="11">Whole organism</tissue>
    </source>
</reference>
<dbReference type="InterPro" id="IPR031972">
    <property type="entry name" value="CSRNP_N"/>
</dbReference>
<dbReference type="GO" id="GO:0000981">
    <property type="term" value="F:DNA-binding transcription factor activity, RNA polymerase II-specific"/>
    <property type="evidence" value="ECO:0007669"/>
    <property type="project" value="TreeGrafter"/>
</dbReference>
<accession>A0A4S2MFU2</accession>
<dbReference type="PANTHER" id="PTHR13580">
    <property type="entry name" value="TGF-BETA INDUCED APOPTOSIS PROTEIN"/>
    <property type="match status" value="1"/>
</dbReference>
<evidence type="ECO:0000256" key="9">
    <source>
        <dbReference type="SAM" id="MobiDB-lite"/>
    </source>
</evidence>
<name>A0A4S2MFU2_OPIFE</name>
<gene>
    <name evidence="11" type="ORF">CRM22_001597</name>
</gene>
<comment type="subcellular location">
    <subcellularLocation>
        <location evidence="1">Nucleus</location>
    </subcellularLocation>
</comment>
<keyword evidence="12" id="KW-1185">Reference proteome</keyword>
<evidence type="ECO:0000256" key="3">
    <source>
        <dbReference type="ARBA" id="ARBA00022703"/>
    </source>
</evidence>
<keyword evidence="3" id="KW-0053">Apoptosis</keyword>
<dbReference type="Pfam" id="PF16019">
    <property type="entry name" value="CSRNP_N"/>
    <property type="match status" value="2"/>
</dbReference>
<feature type="domain" description="Cysteine/serine-rich nuclear protein N-terminal" evidence="10">
    <location>
        <begin position="46"/>
        <end position="100"/>
    </location>
</feature>
<evidence type="ECO:0000256" key="5">
    <source>
        <dbReference type="ARBA" id="ARBA00023125"/>
    </source>
</evidence>
<evidence type="ECO:0000259" key="10">
    <source>
        <dbReference type="Pfam" id="PF16019"/>
    </source>
</evidence>
<organism evidence="11 12">
    <name type="scientific">Opisthorchis felineus</name>
    <dbReference type="NCBI Taxonomy" id="147828"/>
    <lineage>
        <taxon>Eukaryota</taxon>
        <taxon>Metazoa</taxon>
        <taxon>Spiralia</taxon>
        <taxon>Lophotrochozoa</taxon>
        <taxon>Platyhelminthes</taxon>
        <taxon>Trematoda</taxon>
        <taxon>Digenea</taxon>
        <taxon>Opisthorchiida</taxon>
        <taxon>Opisthorchiata</taxon>
        <taxon>Opisthorchiidae</taxon>
        <taxon>Opisthorchis</taxon>
    </lineage>
</organism>
<sequence>MEPVEEVGSAVQTLENVGQPLSVSSVSASDPLTADTEPQPSLCKIRRVRFEKVEVFYFERLQGFVCVPSQGGSTLGMAQTHSAFEEFTVADHQHVRQFERYLALLRKFESGKISLTSEQLSYLTFRIKSAPDMLCKRLFHRLQETSLASGHNAAHPDRPPLPLCEETSSRISSLSNPKLPETNPESPNICDEEMESQLCGLIECYFLQLLSIKKRRLLLRKSGLKSIDHAERIECQAIRMSREICGCSCPSGVCLPDTCYCARNGIKCQVDRPYFPCCCVQPSQCQNPEGRIEFDPIRVRTHYLHTRMRLDKHQIAHSLGTGGWSMNSHQQSEEPNSKRPRLDPTTTVHLPTCSQDVEAVHGFTTSSCDNENAESVLPSSNQDDELLSRYNTTSHGACRDCQNDRYVHMLMQQLEADAPEDGSEVVSFEQVDTGFSLTQPPGECLEFGDSDLLDTLSQSVPTGFHGTQTSTVDTIDVEVPTNQPVTHSAYPVEQFSSCPSQVSMVCGGTLLTSQPSISLECRQDRLFASSDNSGHLTHNASDGADNHLHADRDVSYRPLQASETQLLSSLRTHEDPTNQHQHSSCLPLEPISSLFYRCASKRTLSPQNPIPLDRPPTQSSVFSEDDYFTSPGALDGNDSSLRPTNPSASSSPLICTSPSDNNSTLPSTLDVSAKSPSRPTSQYVEGVTA</sequence>
<feature type="region of interest" description="Disordered" evidence="9">
    <location>
        <begin position="320"/>
        <end position="345"/>
    </location>
</feature>
<dbReference type="EMBL" id="SJOL01002856">
    <property type="protein sequence ID" value="TGZ73298.1"/>
    <property type="molecule type" value="Genomic_DNA"/>
</dbReference>
<comment type="similarity">
    <text evidence="2">Belongs to the AXUD1 family.</text>
</comment>
<dbReference type="GO" id="GO:0005634">
    <property type="term" value="C:nucleus"/>
    <property type="evidence" value="ECO:0007669"/>
    <property type="project" value="UniProtKB-SubCell"/>
</dbReference>
<evidence type="ECO:0000256" key="4">
    <source>
        <dbReference type="ARBA" id="ARBA00023015"/>
    </source>
</evidence>
<evidence type="ECO:0000256" key="1">
    <source>
        <dbReference type="ARBA" id="ARBA00004123"/>
    </source>
</evidence>
<dbReference type="OrthoDB" id="5946974at2759"/>
<evidence type="ECO:0000256" key="8">
    <source>
        <dbReference type="ARBA" id="ARBA00023242"/>
    </source>
</evidence>
<evidence type="ECO:0000313" key="12">
    <source>
        <dbReference type="Proteomes" id="UP000308267"/>
    </source>
</evidence>
<keyword evidence="5" id="KW-0238">DNA-binding</keyword>
<dbReference type="GO" id="GO:0006915">
    <property type="term" value="P:apoptotic process"/>
    <property type="evidence" value="ECO:0007669"/>
    <property type="project" value="UniProtKB-KW"/>
</dbReference>
<evidence type="ECO:0000256" key="7">
    <source>
        <dbReference type="ARBA" id="ARBA00023163"/>
    </source>
</evidence>
<dbReference type="InterPro" id="IPR023260">
    <property type="entry name" value="Cys/Ser-rich_nuc_prot"/>
</dbReference>
<keyword evidence="8" id="KW-0539">Nucleus</keyword>
<protein>
    <recommendedName>
        <fullName evidence="10">Cysteine/serine-rich nuclear protein N-terminal domain-containing protein</fullName>
    </recommendedName>
</protein>
<dbReference type="Proteomes" id="UP000308267">
    <property type="component" value="Unassembled WGS sequence"/>
</dbReference>
<evidence type="ECO:0000256" key="2">
    <source>
        <dbReference type="ARBA" id="ARBA00008548"/>
    </source>
</evidence>
<proteinExistence type="inferred from homology"/>
<dbReference type="PANTHER" id="PTHR13580:SF9">
    <property type="entry name" value="AXIN1 UP-REGULATED 1, ISOFORM A"/>
    <property type="match status" value="1"/>
</dbReference>
<keyword evidence="6" id="KW-0010">Activator</keyword>
<keyword evidence="4" id="KW-0805">Transcription regulation</keyword>
<dbReference type="AlphaFoldDB" id="A0A4S2MFU2"/>
<feature type="compositionally biased region" description="Basic and acidic residues" evidence="9">
    <location>
        <begin position="331"/>
        <end position="342"/>
    </location>
</feature>
<dbReference type="PRINTS" id="PR02031">
    <property type="entry name" value="CYSSERRICHNP"/>
</dbReference>
<feature type="domain" description="Cysteine/serine-rich nuclear protein N-terminal" evidence="10">
    <location>
        <begin position="184"/>
        <end position="312"/>
    </location>
</feature>
<comment type="caution">
    <text evidence="11">The sequence shown here is derived from an EMBL/GenBank/DDBJ whole genome shotgun (WGS) entry which is preliminary data.</text>
</comment>
<feature type="region of interest" description="Disordered" evidence="9">
    <location>
        <begin position="605"/>
        <end position="689"/>
    </location>
</feature>
<evidence type="ECO:0000256" key="6">
    <source>
        <dbReference type="ARBA" id="ARBA00023159"/>
    </source>
</evidence>
<keyword evidence="7" id="KW-0804">Transcription</keyword>